<organism evidence="2 3">
    <name type="scientific">Dermabacter hominis 1368</name>
    <dbReference type="NCBI Taxonomy" id="1450519"/>
    <lineage>
        <taxon>Bacteria</taxon>
        <taxon>Bacillati</taxon>
        <taxon>Actinomycetota</taxon>
        <taxon>Actinomycetes</taxon>
        <taxon>Micrococcales</taxon>
        <taxon>Dermabacteraceae</taxon>
        <taxon>Dermabacter</taxon>
    </lineage>
</organism>
<gene>
    <name evidence="2" type="ORF">DHOM_06920</name>
</gene>
<dbReference type="InterPro" id="IPR050678">
    <property type="entry name" value="DNA_Partitioning_ATPase"/>
</dbReference>
<sequence length="303" mass="33161">MAEKKKNSLDETPLMRQLRNDMELRKRLEKATFAAPEHTRIMAVANQKGGVGKTSSAVNVAVALAKGGLNVLVIDSDPQGNASTALGIPHDPEIASLYDVLIEDEPLSAIVTPSPEADTLECAPATIDLSGAEIELVPMVARESRLKNALADYFEEREQKGLPRLDYVLIDCPPSLGLLTINALVAAREVFMPIQAEYYALEGIAMLWKNIDLIRKHLNPDLVVSTILLTMYDARTRLAAQVAEDVRAHFPTQTLDTVIPRSVRISEAPSYAQTVLNYDPNSTGALAYRAAAHEISRRPEPKN</sequence>
<protein>
    <submittedName>
        <fullName evidence="2">Chromosome partitioning protein</fullName>
    </submittedName>
</protein>
<name>A0ABR4SJJ4_9MICO</name>
<accession>A0ABR4SJJ4</accession>
<dbReference type="Proteomes" id="UP000030182">
    <property type="component" value="Unassembled WGS sequence"/>
</dbReference>
<reference evidence="2 3" key="1">
    <citation type="submission" date="2014-01" db="EMBL/GenBank/DDBJ databases">
        <title>Draft genome sequence of the multidrug-resistant clinical isolate Dermabacter hominis 1368.</title>
        <authorList>
            <person name="Albersmeier A."/>
            <person name="Bomholt C."/>
            <person name="Glaub A."/>
            <person name="Ruckert C."/>
            <person name="Soriano F."/>
            <person name="Fernandez-Natal I."/>
            <person name="Tauch A."/>
        </authorList>
    </citation>
    <scope>NUCLEOTIDE SEQUENCE [LARGE SCALE GENOMIC DNA]</scope>
    <source>
        <strain evidence="2 3">1368</strain>
    </source>
</reference>
<dbReference type="PANTHER" id="PTHR13696:SF52">
    <property type="entry name" value="PARA FAMILY PROTEIN CT_582"/>
    <property type="match status" value="1"/>
</dbReference>
<evidence type="ECO:0000259" key="1">
    <source>
        <dbReference type="Pfam" id="PF13614"/>
    </source>
</evidence>
<evidence type="ECO:0000313" key="2">
    <source>
        <dbReference type="EMBL" id="KDS93284.1"/>
    </source>
</evidence>
<proteinExistence type="predicted"/>
<dbReference type="EMBL" id="JDRS01000008">
    <property type="protein sequence ID" value="KDS93284.1"/>
    <property type="molecule type" value="Genomic_DNA"/>
</dbReference>
<keyword evidence="3" id="KW-1185">Reference proteome</keyword>
<dbReference type="CDD" id="cd02042">
    <property type="entry name" value="ParAB_family"/>
    <property type="match status" value="1"/>
</dbReference>
<dbReference type="SUPFAM" id="SSF52540">
    <property type="entry name" value="P-loop containing nucleoside triphosphate hydrolases"/>
    <property type="match status" value="1"/>
</dbReference>
<dbReference type="Pfam" id="PF13614">
    <property type="entry name" value="AAA_31"/>
    <property type="match status" value="1"/>
</dbReference>
<dbReference type="Gene3D" id="3.40.50.300">
    <property type="entry name" value="P-loop containing nucleotide triphosphate hydrolases"/>
    <property type="match status" value="1"/>
</dbReference>
<dbReference type="InterPro" id="IPR027417">
    <property type="entry name" value="P-loop_NTPase"/>
</dbReference>
<dbReference type="PANTHER" id="PTHR13696">
    <property type="entry name" value="P-LOOP CONTAINING NUCLEOSIDE TRIPHOSPHATE HYDROLASE"/>
    <property type="match status" value="1"/>
</dbReference>
<comment type="caution">
    <text evidence="2">The sequence shown here is derived from an EMBL/GenBank/DDBJ whole genome shotgun (WGS) entry which is preliminary data.</text>
</comment>
<dbReference type="InterPro" id="IPR025669">
    <property type="entry name" value="AAA_dom"/>
</dbReference>
<feature type="domain" description="AAA" evidence="1">
    <location>
        <begin position="40"/>
        <end position="223"/>
    </location>
</feature>
<evidence type="ECO:0000313" key="3">
    <source>
        <dbReference type="Proteomes" id="UP000030182"/>
    </source>
</evidence>